<dbReference type="Gene3D" id="1.10.10.10">
    <property type="entry name" value="Winged helix-like DNA-binding domain superfamily/Winged helix DNA-binding domain"/>
    <property type="match status" value="1"/>
</dbReference>
<evidence type="ECO:0000256" key="2">
    <source>
        <dbReference type="ARBA" id="ARBA00023015"/>
    </source>
</evidence>
<evidence type="ECO:0000313" key="7">
    <source>
        <dbReference type="Proteomes" id="UP000216885"/>
    </source>
</evidence>
<comment type="similarity">
    <text evidence="1">Belongs to the LysR transcriptional regulatory family.</text>
</comment>
<dbReference type="Gene3D" id="3.40.190.10">
    <property type="entry name" value="Periplasmic binding protein-like II"/>
    <property type="match status" value="2"/>
</dbReference>
<dbReference type="InterPro" id="IPR036390">
    <property type="entry name" value="WH_DNA-bd_sf"/>
</dbReference>
<evidence type="ECO:0000256" key="4">
    <source>
        <dbReference type="ARBA" id="ARBA00023163"/>
    </source>
</evidence>
<evidence type="ECO:0000256" key="1">
    <source>
        <dbReference type="ARBA" id="ARBA00009437"/>
    </source>
</evidence>
<dbReference type="GO" id="GO:0043565">
    <property type="term" value="F:sequence-specific DNA binding"/>
    <property type="evidence" value="ECO:0007669"/>
    <property type="project" value="TreeGrafter"/>
</dbReference>
<proteinExistence type="inferred from homology"/>
<comment type="caution">
    <text evidence="6">The sequence shown here is derived from an EMBL/GenBank/DDBJ whole genome shotgun (WGS) entry which is preliminary data.</text>
</comment>
<dbReference type="PANTHER" id="PTHR30537:SF74">
    <property type="entry name" value="HTH-TYPE TRANSCRIPTIONAL REGULATOR TRPI"/>
    <property type="match status" value="1"/>
</dbReference>
<evidence type="ECO:0000313" key="6">
    <source>
        <dbReference type="EMBL" id="OZI50769.1"/>
    </source>
</evidence>
<dbReference type="InterPro" id="IPR036388">
    <property type="entry name" value="WH-like_DNA-bd_sf"/>
</dbReference>
<dbReference type="FunFam" id="1.10.10.10:FF:000001">
    <property type="entry name" value="LysR family transcriptional regulator"/>
    <property type="match status" value="1"/>
</dbReference>
<accession>A0A261TMD8</accession>
<dbReference type="PRINTS" id="PR00039">
    <property type="entry name" value="HTHLYSR"/>
</dbReference>
<dbReference type="PROSITE" id="PS50931">
    <property type="entry name" value="HTH_LYSR"/>
    <property type="match status" value="1"/>
</dbReference>
<keyword evidence="3" id="KW-0238">DNA-binding</keyword>
<organism evidence="6 7">
    <name type="scientific">Bordetella genomosp. 4</name>
    <dbReference type="NCBI Taxonomy" id="463044"/>
    <lineage>
        <taxon>Bacteria</taxon>
        <taxon>Pseudomonadati</taxon>
        <taxon>Pseudomonadota</taxon>
        <taxon>Betaproteobacteria</taxon>
        <taxon>Burkholderiales</taxon>
        <taxon>Alcaligenaceae</taxon>
        <taxon>Bordetella</taxon>
    </lineage>
</organism>
<gene>
    <name evidence="6" type="ORF">CAL20_23370</name>
</gene>
<evidence type="ECO:0000259" key="5">
    <source>
        <dbReference type="PROSITE" id="PS50931"/>
    </source>
</evidence>
<keyword evidence="7" id="KW-1185">Reference proteome</keyword>
<dbReference type="Pfam" id="PF00126">
    <property type="entry name" value="HTH_1"/>
    <property type="match status" value="1"/>
</dbReference>
<dbReference type="Pfam" id="PF03466">
    <property type="entry name" value="LysR_substrate"/>
    <property type="match status" value="1"/>
</dbReference>
<dbReference type="GO" id="GO:0003700">
    <property type="term" value="F:DNA-binding transcription factor activity"/>
    <property type="evidence" value="ECO:0007669"/>
    <property type="project" value="InterPro"/>
</dbReference>
<dbReference type="InterPro" id="IPR000847">
    <property type="entry name" value="LysR_HTH_N"/>
</dbReference>
<dbReference type="InterPro" id="IPR005119">
    <property type="entry name" value="LysR_subst-bd"/>
</dbReference>
<dbReference type="PANTHER" id="PTHR30537">
    <property type="entry name" value="HTH-TYPE TRANSCRIPTIONAL REGULATOR"/>
    <property type="match status" value="1"/>
</dbReference>
<dbReference type="InterPro" id="IPR058163">
    <property type="entry name" value="LysR-type_TF_proteobact-type"/>
</dbReference>
<reference evidence="6 7" key="1">
    <citation type="submission" date="2017-05" db="EMBL/GenBank/DDBJ databases">
        <title>Complete and WGS of Bordetella genogroups.</title>
        <authorList>
            <person name="Spilker T."/>
            <person name="LiPuma J."/>
        </authorList>
    </citation>
    <scope>NUCLEOTIDE SEQUENCE [LARGE SCALE GENOMIC DNA]</scope>
    <source>
        <strain evidence="6 7">AU9919</strain>
    </source>
</reference>
<name>A0A261TMD8_9BORD</name>
<evidence type="ECO:0000256" key="3">
    <source>
        <dbReference type="ARBA" id="ARBA00023125"/>
    </source>
</evidence>
<dbReference type="SUPFAM" id="SSF53850">
    <property type="entry name" value="Periplasmic binding protein-like II"/>
    <property type="match status" value="1"/>
</dbReference>
<dbReference type="AlphaFoldDB" id="A0A261TMD8"/>
<dbReference type="EMBL" id="NEVQ01000022">
    <property type="protein sequence ID" value="OZI50769.1"/>
    <property type="molecule type" value="Genomic_DNA"/>
</dbReference>
<keyword evidence="4" id="KW-0804">Transcription</keyword>
<keyword evidence="2" id="KW-0805">Transcription regulation</keyword>
<sequence>MSILHTRAPDAPLTALRAFVAVGRHGSFTRAADSLGITQSAVSRHISTLETFADCRLFVRRGSTIEFTPPGLQLFEAVKDALSTIELTMQLLAQRGQRHDRLKVRTSLPSFAMTVVIPSLGAYTAKHGVQIDLITSLSPPQTSDDFDVLISRDLSLPGTECWELVREELICVASPAVIERFNAQPEIRMPMVAARSRPDVIAIWALAADVSPDRLHVVATYDHLFLAATAAIGGAGFLVVPQWLVLQQLQVGSLVSFDNQRIGSGASYVAYVHAHSAHAQTAGAFCRWLKASLRDRASGDECRTPGSA</sequence>
<dbReference type="Proteomes" id="UP000216885">
    <property type="component" value="Unassembled WGS sequence"/>
</dbReference>
<dbReference type="SUPFAM" id="SSF46785">
    <property type="entry name" value="Winged helix' DNA-binding domain"/>
    <property type="match status" value="1"/>
</dbReference>
<dbReference type="GO" id="GO:0006351">
    <property type="term" value="P:DNA-templated transcription"/>
    <property type="evidence" value="ECO:0007669"/>
    <property type="project" value="TreeGrafter"/>
</dbReference>
<feature type="domain" description="HTH lysR-type" evidence="5">
    <location>
        <begin position="13"/>
        <end position="68"/>
    </location>
</feature>
<protein>
    <submittedName>
        <fullName evidence="6">LysR family transcriptional regulator</fullName>
    </submittedName>
</protein>
<dbReference type="RefSeq" id="WP_094839172.1">
    <property type="nucleotide sequence ID" value="NZ_NEVQ01000022.1"/>
</dbReference>